<organism evidence="2 3">
    <name type="scientific">Oryza sativa subsp. japonica</name>
    <name type="common">Rice</name>
    <dbReference type="NCBI Taxonomy" id="39947"/>
    <lineage>
        <taxon>Eukaryota</taxon>
        <taxon>Viridiplantae</taxon>
        <taxon>Streptophyta</taxon>
        <taxon>Embryophyta</taxon>
        <taxon>Tracheophyta</taxon>
        <taxon>Spermatophyta</taxon>
        <taxon>Magnoliopsida</taxon>
        <taxon>Liliopsida</taxon>
        <taxon>Poales</taxon>
        <taxon>Poaceae</taxon>
        <taxon>BOP clade</taxon>
        <taxon>Oryzoideae</taxon>
        <taxon>Oryzeae</taxon>
        <taxon>Oryzinae</taxon>
        <taxon>Oryza</taxon>
        <taxon>Oryza sativa</taxon>
    </lineage>
</organism>
<dbReference type="Proteomes" id="UP000000763">
    <property type="component" value="Chromosome 8"/>
</dbReference>
<protein>
    <submittedName>
        <fullName evidence="2">Uncharacterized protein</fullName>
    </submittedName>
</protein>
<accession>Q6ZAH3</accession>
<gene>
    <name evidence="2" type="primary">P0048E12.24</name>
</gene>
<reference evidence="3" key="2">
    <citation type="journal article" date="2008" name="Nucleic Acids Res.">
        <title>The rice annotation project database (RAP-DB): 2008 update.</title>
        <authorList>
            <consortium name="The rice annotation project (RAP)"/>
        </authorList>
    </citation>
    <scope>GENOME REANNOTATION</scope>
    <source>
        <strain evidence="3">cv. Nipponbare</strain>
    </source>
</reference>
<proteinExistence type="predicted"/>
<dbReference type="EMBL" id="AP004661">
    <property type="protein sequence ID" value="BAD03351.1"/>
    <property type="molecule type" value="Genomic_DNA"/>
</dbReference>
<evidence type="ECO:0000256" key="1">
    <source>
        <dbReference type="SAM" id="MobiDB-lite"/>
    </source>
</evidence>
<dbReference type="AlphaFoldDB" id="Q6ZAH3"/>
<evidence type="ECO:0000313" key="2">
    <source>
        <dbReference type="EMBL" id="BAD03351.1"/>
    </source>
</evidence>
<feature type="compositionally biased region" description="Polar residues" evidence="1">
    <location>
        <begin position="1"/>
        <end position="13"/>
    </location>
</feature>
<sequence>MTRGLRQTQSPTWPGTFGDVGPEGEVSALLLISPEGGLVKRVTLHATQYSTLFYPVCDQSQTGQIKAPVNLSLPFLPPMPPLLVYARRRRRCTALSFSTAKTTTVPLAHHTVTSTVQP</sequence>
<name>Q6ZAH3_ORYSJ</name>
<feature type="region of interest" description="Disordered" evidence="1">
    <location>
        <begin position="1"/>
        <end position="20"/>
    </location>
</feature>
<evidence type="ECO:0000313" key="3">
    <source>
        <dbReference type="Proteomes" id="UP000000763"/>
    </source>
</evidence>
<reference evidence="3" key="1">
    <citation type="journal article" date="2005" name="Nature">
        <title>The map-based sequence of the rice genome.</title>
        <authorList>
            <consortium name="International rice genome sequencing project (IRGSP)"/>
            <person name="Matsumoto T."/>
            <person name="Wu J."/>
            <person name="Kanamori H."/>
            <person name="Katayose Y."/>
            <person name="Fujisawa M."/>
            <person name="Namiki N."/>
            <person name="Mizuno H."/>
            <person name="Yamamoto K."/>
            <person name="Antonio B.A."/>
            <person name="Baba T."/>
            <person name="Sakata K."/>
            <person name="Nagamura Y."/>
            <person name="Aoki H."/>
            <person name="Arikawa K."/>
            <person name="Arita K."/>
            <person name="Bito T."/>
            <person name="Chiden Y."/>
            <person name="Fujitsuka N."/>
            <person name="Fukunaka R."/>
            <person name="Hamada M."/>
            <person name="Harada C."/>
            <person name="Hayashi A."/>
            <person name="Hijishita S."/>
            <person name="Honda M."/>
            <person name="Hosokawa S."/>
            <person name="Ichikawa Y."/>
            <person name="Idonuma A."/>
            <person name="Iijima M."/>
            <person name="Ikeda M."/>
            <person name="Ikeno M."/>
            <person name="Ito K."/>
            <person name="Ito S."/>
            <person name="Ito T."/>
            <person name="Ito Y."/>
            <person name="Ito Y."/>
            <person name="Iwabuchi A."/>
            <person name="Kamiya K."/>
            <person name="Karasawa W."/>
            <person name="Kurita K."/>
            <person name="Katagiri S."/>
            <person name="Kikuta A."/>
            <person name="Kobayashi H."/>
            <person name="Kobayashi N."/>
            <person name="Machita K."/>
            <person name="Maehara T."/>
            <person name="Masukawa M."/>
            <person name="Mizubayashi T."/>
            <person name="Mukai Y."/>
            <person name="Nagasaki H."/>
            <person name="Nagata Y."/>
            <person name="Naito S."/>
            <person name="Nakashima M."/>
            <person name="Nakama Y."/>
            <person name="Nakamichi Y."/>
            <person name="Nakamura M."/>
            <person name="Meguro A."/>
            <person name="Negishi M."/>
            <person name="Ohta I."/>
            <person name="Ohta T."/>
            <person name="Okamoto M."/>
            <person name="Ono N."/>
            <person name="Saji S."/>
            <person name="Sakaguchi M."/>
            <person name="Sakai K."/>
            <person name="Shibata M."/>
            <person name="Shimokawa T."/>
            <person name="Song J."/>
            <person name="Takazaki Y."/>
            <person name="Terasawa K."/>
            <person name="Tsugane M."/>
            <person name="Tsuji K."/>
            <person name="Ueda S."/>
            <person name="Waki K."/>
            <person name="Yamagata H."/>
            <person name="Yamamoto M."/>
            <person name="Yamamoto S."/>
            <person name="Yamane H."/>
            <person name="Yoshiki S."/>
            <person name="Yoshihara R."/>
            <person name="Yukawa K."/>
            <person name="Zhong H."/>
            <person name="Yano M."/>
            <person name="Yuan Q."/>
            <person name="Ouyang S."/>
            <person name="Liu J."/>
            <person name="Jones K.M."/>
            <person name="Gansberger K."/>
            <person name="Moffat K."/>
            <person name="Hill J."/>
            <person name="Bera J."/>
            <person name="Fadrosh D."/>
            <person name="Jin S."/>
            <person name="Johri S."/>
            <person name="Kim M."/>
            <person name="Overton L."/>
            <person name="Reardon M."/>
            <person name="Tsitrin T."/>
            <person name="Vuong H."/>
            <person name="Weaver B."/>
            <person name="Ciecko A."/>
            <person name="Tallon L."/>
            <person name="Jackson J."/>
            <person name="Pai G."/>
            <person name="Aken S.V."/>
            <person name="Utterback T."/>
            <person name="Reidmuller S."/>
            <person name="Feldblyum T."/>
            <person name="Hsiao J."/>
            <person name="Zismann V."/>
            <person name="Iobst S."/>
            <person name="de Vazeille A.R."/>
            <person name="Buell C.R."/>
            <person name="Ying K."/>
            <person name="Li Y."/>
            <person name="Lu T."/>
            <person name="Huang Y."/>
            <person name="Zhao Q."/>
            <person name="Feng Q."/>
            <person name="Zhang L."/>
            <person name="Zhu J."/>
            <person name="Weng Q."/>
            <person name="Mu J."/>
            <person name="Lu Y."/>
            <person name="Fan D."/>
            <person name="Liu Y."/>
            <person name="Guan J."/>
            <person name="Zhang Y."/>
            <person name="Yu S."/>
            <person name="Liu X."/>
            <person name="Zhang Y."/>
            <person name="Hong G."/>
            <person name="Han B."/>
            <person name="Choisne N."/>
            <person name="Demange N."/>
            <person name="Orjeda G."/>
            <person name="Samain S."/>
            <person name="Cattolico L."/>
            <person name="Pelletier E."/>
            <person name="Couloux A."/>
            <person name="Segurens B."/>
            <person name="Wincker P."/>
            <person name="D'Hont A."/>
            <person name="Scarpelli C."/>
            <person name="Weissenbach J."/>
            <person name="Salanoubat M."/>
            <person name="Quetier F."/>
            <person name="Yu Y."/>
            <person name="Kim H.R."/>
            <person name="Rambo T."/>
            <person name="Currie J."/>
            <person name="Collura K."/>
            <person name="Luo M."/>
            <person name="Yang T."/>
            <person name="Ammiraju J.S.S."/>
            <person name="Engler F."/>
            <person name="Soderlund C."/>
            <person name="Wing R.A."/>
            <person name="Palmer L.E."/>
            <person name="de la Bastide M."/>
            <person name="Spiegel L."/>
            <person name="Nascimento L."/>
            <person name="Zutavern T."/>
            <person name="O'Shaughnessy A."/>
            <person name="Dike S."/>
            <person name="Dedhia N."/>
            <person name="Preston R."/>
            <person name="Balija V."/>
            <person name="McCombie W.R."/>
            <person name="Chow T."/>
            <person name="Chen H."/>
            <person name="Chung M."/>
            <person name="Chen C."/>
            <person name="Shaw J."/>
            <person name="Wu H."/>
            <person name="Hsiao K."/>
            <person name="Chao Y."/>
            <person name="Chu M."/>
            <person name="Cheng C."/>
            <person name="Hour A."/>
            <person name="Lee P."/>
            <person name="Lin S."/>
            <person name="Lin Y."/>
            <person name="Liou J."/>
            <person name="Liu S."/>
            <person name="Hsing Y."/>
            <person name="Raghuvanshi S."/>
            <person name="Mohanty A."/>
            <person name="Bharti A.K."/>
            <person name="Gaur A."/>
            <person name="Gupta V."/>
            <person name="Kumar D."/>
            <person name="Ravi V."/>
            <person name="Vij S."/>
            <person name="Kapur A."/>
            <person name="Khurana P."/>
            <person name="Khurana P."/>
            <person name="Khurana J.P."/>
            <person name="Tyagi A.K."/>
            <person name="Gaikwad K."/>
            <person name="Singh A."/>
            <person name="Dalal V."/>
            <person name="Srivastava S."/>
            <person name="Dixit A."/>
            <person name="Pal A.K."/>
            <person name="Ghazi I.A."/>
            <person name="Yadav M."/>
            <person name="Pandit A."/>
            <person name="Bhargava A."/>
            <person name="Sureshbabu K."/>
            <person name="Batra K."/>
            <person name="Sharma T.R."/>
            <person name="Mohapatra T."/>
            <person name="Singh N.K."/>
            <person name="Messing J."/>
            <person name="Nelson A.B."/>
            <person name="Fuks G."/>
            <person name="Kavchok S."/>
            <person name="Keizer G."/>
            <person name="Linton E."/>
            <person name="Llaca V."/>
            <person name="Song R."/>
            <person name="Tanyolac B."/>
            <person name="Young S."/>
            <person name="Ho-Il K."/>
            <person name="Hahn J.H."/>
            <person name="Sangsakoo G."/>
            <person name="Vanavichit A."/>
            <person name="de Mattos Luiz.A.T."/>
            <person name="Zimmer P.D."/>
            <person name="Malone G."/>
            <person name="Dellagostin O."/>
            <person name="de Oliveira A.C."/>
            <person name="Bevan M."/>
            <person name="Bancroft I."/>
            <person name="Minx P."/>
            <person name="Cordum H."/>
            <person name="Wilson R."/>
            <person name="Cheng Z."/>
            <person name="Jin W."/>
            <person name="Jiang J."/>
            <person name="Leong S.A."/>
            <person name="Iwama H."/>
            <person name="Gojobori T."/>
            <person name="Itoh T."/>
            <person name="Niimura Y."/>
            <person name="Fujii Y."/>
            <person name="Habara T."/>
            <person name="Sakai H."/>
            <person name="Sato Y."/>
            <person name="Wilson G."/>
            <person name="Kumar K."/>
            <person name="McCouch S."/>
            <person name="Juretic N."/>
            <person name="Hoen D."/>
            <person name="Wright S."/>
            <person name="Bruskiewich R."/>
            <person name="Bureau T."/>
            <person name="Miyao A."/>
            <person name="Hirochika H."/>
            <person name="Nishikawa T."/>
            <person name="Kadowaki K."/>
            <person name="Sugiura M."/>
            <person name="Burr B."/>
            <person name="Sasaki T."/>
        </authorList>
    </citation>
    <scope>NUCLEOTIDE SEQUENCE [LARGE SCALE GENOMIC DNA]</scope>
    <source>
        <strain evidence="3">cv. Nipponbare</strain>
    </source>
</reference>